<protein>
    <submittedName>
        <fullName evidence="2">Uncharacterized protein</fullName>
    </submittedName>
</protein>
<dbReference type="AlphaFoldDB" id="A0A930HMU5"/>
<organism evidence="2 3">
    <name type="scientific">Prevotella aurantiaca</name>
    <dbReference type="NCBI Taxonomy" id="596085"/>
    <lineage>
        <taxon>Bacteria</taxon>
        <taxon>Pseudomonadati</taxon>
        <taxon>Bacteroidota</taxon>
        <taxon>Bacteroidia</taxon>
        <taxon>Bacteroidales</taxon>
        <taxon>Prevotellaceae</taxon>
        <taxon>Prevotella</taxon>
    </lineage>
</organism>
<feature type="transmembrane region" description="Helical" evidence="1">
    <location>
        <begin position="154"/>
        <end position="175"/>
    </location>
</feature>
<accession>A0A930HMU5</accession>
<evidence type="ECO:0000313" key="3">
    <source>
        <dbReference type="Proteomes" id="UP000771736"/>
    </source>
</evidence>
<evidence type="ECO:0000313" key="2">
    <source>
        <dbReference type="EMBL" id="MBF1384561.1"/>
    </source>
</evidence>
<keyword evidence="1" id="KW-0472">Membrane</keyword>
<feature type="transmembrane region" description="Helical" evidence="1">
    <location>
        <begin position="6"/>
        <end position="24"/>
    </location>
</feature>
<dbReference type="Proteomes" id="UP000771736">
    <property type="component" value="Unassembled WGS sequence"/>
</dbReference>
<feature type="transmembrane region" description="Helical" evidence="1">
    <location>
        <begin position="114"/>
        <end position="134"/>
    </location>
</feature>
<name>A0A930HMU5_9BACT</name>
<comment type="caution">
    <text evidence="2">The sequence shown here is derived from an EMBL/GenBank/DDBJ whole genome shotgun (WGS) entry which is preliminary data.</text>
</comment>
<feature type="transmembrane region" description="Helical" evidence="1">
    <location>
        <begin position="75"/>
        <end position="93"/>
    </location>
</feature>
<reference evidence="2" key="1">
    <citation type="submission" date="2020-04" db="EMBL/GenBank/DDBJ databases">
        <title>Deep metagenomics examines the oral microbiome during advanced dental caries in children, revealing novel taxa and co-occurrences with host molecules.</title>
        <authorList>
            <person name="Baker J.L."/>
            <person name="Morton J.T."/>
            <person name="Dinis M."/>
            <person name="Alvarez R."/>
            <person name="Tran N.C."/>
            <person name="Knight R."/>
            <person name="Edlund A."/>
        </authorList>
    </citation>
    <scope>NUCLEOTIDE SEQUENCE</scope>
    <source>
        <strain evidence="2">JCVI_44_bin.5</strain>
    </source>
</reference>
<gene>
    <name evidence="2" type="ORF">HXN26_06905</name>
</gene>
<dbReference type="RefSeq" id="WP_025000439.1">
    <property type="nucleotide sequence ID" value="NZ_CAJPLR010000184.1"/>
</dbReference>
<keyword evidence="1" id="KW-1133">Transmembrane helix</keyword>
<sequence length="190" mass="21819">MNKISIILLGGLLLYVWVGILWAFKSLCLDKIKSGVLKYSLGMMFVYVILFLLYVAAEQYLPLKTFIVNWYFQRAPGGIVLILFPAFYSIFLIGKGYFQEGGEKAPFKWKLKMIASVFLNAFIALFSLVFFSFLLRGNSFADLVTTTQEAAQEISWGLMLAFVAFWGLILIIIWFNHKKSLQKSKHKKKK</sequence>
<proteinExistence type="predicted"/>
<dbReference type="EMBL" id="JABZSJ010000034">
    <property type="protein sequence ID" value="MBF1384561.1"/>
    <property type="molecule type" value="Genomic_DNA"/>
</dbReference>
<evidence type="ECO:0000256" key="1">
    <source>
        <dbReference type="SAM" id="Phobius"/>
    </source>
</evidence>
<feature type="transmembrane region" description="Helical" evidence="1">
    <location>
        <begin position="36"/>
        <end position="55"/>
    </location>
</feature>
<keyword evidence="1" id="KW-0812">Transmembrane</keyword>